<protein>
    <submittedName>
        <fullName evidence="2">Uncharacterized protein</fullName>
    </submittedName>
</protein>
<sequence>MPKTPKQHTPFKISSVSLSEEKTDDLPDAAKESLVNTLDNSWFNDRGDAIYFRNDDFEADEPELIKSFTNSIDVKDRFPEFNENYHFFPISTNETQDAAVTDVSEIIETTKLSTPNNYSENSSEKNSSHDDVFADTNPTVASPEESNDCQLPNNSEEIAIDYKKTEKKKNLRKGQEVFQAFEEN</sequence>
<dbReference type="EMBL" id="BMAV01015411">
    <property type="protein sequence ID" value="GFY64822.1"/>
    <property type="molecule type" value="Genomic_DNA"/>
</dbReference>
<organism evidence="2 3">
    <name type="scientific">Trichonephila inaurata madagascariensis</name>
    <dbReference type="NCBI Taxonomy" id="2747483"/>
    <lineage>
        <taxon>Eukaryota</taxon>
        <taxon>Metazoa</taxon>
        <taxon>Ecdysozoa</taxon>
        <taxon>Arthropoda</taxon>
        <taxon>Chelicerata</taxon>
        <taxon>Arachnida</taxon>
        <taxon>Araneae</taxon>
        <taxon>Araneomorphae</taxon>
        <taxon>Entelegynae</taxon>
        <taxon>Araneoidea</taxon>
        <taxon>Nephilidae</taxon>
        <taxon>Trichonephila</taxon>
        <taxon>Trichonephila inaurata</taxon>
    </lineage>
</organism>
<evidence type="ECO:0000313" key="3">
    <source>
        <dbReference type="Proteomes" id="UP000886998"/>
    </source>
</evidence>
<keyword evidence="3" id="KW-1185">Reference proteome</keyword>
<dbReference type="Proteomes" id="UP000886998">
    <property type="component" value="Unassembled WGS sequence"/>
</dbReference>
<feature type="compositionally biased region" description="Basic and acidic residues" evidence="1">
    <location>
        <begin position="122"/>
        <end position="132"/>
    </location>
</feature>
<feature type="region of interest" description="Disordered" evidence="1">
    <location>
        <begin position="1"/>
        <end position="27"/>
    </location>
</feature>
<comment type="caution">
    <text evidence="2">The sequence shown here is derived from an EMBL/GenBank/DDBJ whole genome shotgun (WGS) entry which is preliminary data.</text>
</comment>
<name>A0A8X7CHG5_9ARAC</name>
<dbReference type="AlphaFoldDB" id="A0A8X7CHG5"/>
<proteinExistence type="predicted"/>
<accession>A0A8X7CHG5</accession>
<reference evidence="2" key="1">
    <citation type="submission" date="2020-08" db="EMBL/GenBank/DDBJ databases">
        <title>Multicomponent nature underlies the extraordinary mechanical properties of spider dragline silk.</title>
        <authorList>
            <person name="Kono N."/>
            <person name="Nakamura H."/>
            <person name="Mori M."/>
            <person name="Yoshida Y."/>
            <person name="Ohtoshi R."/>
            <person name="Malay A.D."/>
            <person name="Moran D.A.P."/>
            <person name="Tomita M."/>
            <person name="Numata K."/>
            <person name="Arakawa K."/>
        </authorList>
    </citation>
    <scope>NUCLEOTIDE SEQUENCE</scope>
</reference>
<evidence type="ECO:0000256" key="1">
    <source>
        <dbReference type="SAM" id="MobiDB-lite"/>
    </source>
</evidence>
<feature type="region of interest" description="Disordered" evidence="1">
    <location>
        <begin position="111"/>
        <end position="152"/>
    </location>
</feature>
<gene>
    <name evidence="2" type="ORF">TNIN_193451</name>
</gene>
<evidence type="ECO:0000313" key="2">
    <source>
        <dbReference type="EMBL" id="GFY64822.1"/>
    </source>
</evidence>